<dbReference type="GO" id="GO:0008360">
    <property type="term" value="P:regulation of cell shape"/>
    <property type="evidence" value="ECO:0007669"/>
    <property type="project" value="UniProtKB-KW"/>
</dbReference>
<dbReference type="InterPro" id="IPR036950">
    <property type="entry name" value="PBP_transglycosylase"/>
</dbReference>
<evidence type="ECO:0000256" key="16">
    <source>
        <dbReference type="ARBA" id="ARBA00049902"/>
    </source>
</evidence>
<dbReference type="GO" id="GO:0006508">
    <property type="term" value="P:proteolysis"/>
    <property type="evidence" value="ECO:0007669"/>
    <property type="project" value="UniProtKB-KW"/>
</dbReference>
<evidence type="ECO:0000256" key="14">
    <source>
        <dbReference type="ARBA" id="ARBA00023316"/>
    </source>
</evidence>
<dbReference type="PANTHER" id="PTHR32282">
    <property type="entry name" value="BINDING PROTEIN TRANSPEPTIDASE, PUTATIVE-RELATED"/>
    <property type="match status" value="1"/>
</dbReference>
<keyword evidence="13" id="KW-0511">Multifunctional enzyme</keyword>
<evidence type="ECO:0000256" key="10">
    <source>
        <dbReference type="ARBA" id="ARBA00022960"/>
    </source>
</evidence>
<dbReference type="GO" id="GO:0009002">
    <property type="term" value="F:serine-type D-Ala-D-Ala carboxypeptidase activity"/>
    <property type="evidence" value="ECO:0007669"/>
    <property type="project" value="UniProtKB-EC"/>
</dbReference>
<dbReference type="GO" id="GO:0008658">
    <property type="term" value="F:penicillin binding"/>
    <property type="evidence" value="ECO:0007669"/>
    <property type="project" value="InterPro"/>
</dbReference>
<evidence type="ECO:0000259" key="18">
    <source>
        <dbReference type="Pfam" id="PF00912"/>
    </source>
</evidence>
<evidence type="ECO:0000256" key="13">
    <source>
        <dbReference type="ARBA" id="ARBA00023268"/>
    </source>
</evidence>
<dbReference type="GO" id="GO:0071555">
    <property type="term" value="P:cell wall organization"/>
    <property type="evidence" value="ECO:0007669"/>
    <property type="project" value="UniProtKB-KW"/>
</dbReference>
<dbReference type="eggNOG" id="COG0744">
    <property type="taxonomic scope" value="Bacteria"/>
</dbReference>
<dbReference type="InterPro" id="IPR050396">
    <property type="entry name" value="Glycosyltr_51/Transpeptidase"/>
</dbReference>
<protein>
    <submittedName>
        <fullName evidence="19">Penicillin-binding protein</fullName>
    </submittedName>
</protein>
<evidence type="ECO:0000256" key="3">
    <source>
        <dbReference type="ARBA" id="ARBA00007739"/>
    </source>
</evidence>
<dbReference type="FunFam" id="1.10.3810.10:FF:000001">
    <property type="entry name" value="Penicillin-binding protein 1A"/>
    <property type="match status" value="1"/>
</dbReference>
<evidence type="ECO:0000256" key="5">
    <source>
        <dbReference type="ARBA" id="ARBA00022645"/>
    </source>
</evidence>
<sequence>MFRAIIGWLLLAALIPLFVLTFYLSKEEAASVKPVNEVLDQKIKLEKIDFSQNSYMYDRDGSLISEIVSNDENRVFVKYDKIPDPVKELFLRSEDRNFYDHKGIDFMGVVRALAANVKNHGISQGASTITQQLSRNLYLSHERSFSRKFTELLYSYELERKFTKDEILESYLNTIYFSNGVYGVGSAANYYFDKPLSSLTLAQMAFISAIPNNPTLYDPLKQFKHTKKRQERLLGILKKDGVITKKQYKKAVKEKIILSLSEKKNLYPDYVTYANEEFTDLVSDQEGFTKRLKKAKTAGAKTAIQKELSEKVSALLQDGVKIYTALDPSLQQRAVYQLNAQLPYQGVEGGSAVINHETHQIVALAGGKNYKKFDFNYAYQAQRQPGSAIKPLLDYGPYIDQTGATASSTISAGKFCSSGYCPQNYNDKTYGTVTLETAFKNSYNTPAIRMLDTVGVKKGFSYLEKFSFEHIVADDYRLPSALGGFTKGFSPLEITDAYTVFGNQGSYTQSHSITKVTDLNGKTLYKWKESPKQVYSQRTNETMRKLLASVVKSGTGKKANFNSPYIGGKTGTSNDYKDIWFVGLTDQYTMGVWVGRDRGTVESIYNSSPHLRIWKNTMQYAR</sequence>
<keyword evidence="6" id="KW-0645">Protease</keyword>
<feature type="domain" description="Penicillin-binding protein transpeptidase" evidence="17">
    <location>
        <begin position="352"/>
        <end position="587"/>
    </location>
</feature>
<dbReference type="Proteomes" id="UP000028091">
    <property type="component" value="Unassembled WGS sequence"/>
</dbReference>
<dbReference type="InterPro" id="IPR012338">
    <property type="entry name" value="Beta-lactam/transpept-like"/>
</dbReference>
<evidence type="ECO:0000256" key="8">
    <source>
        <dbReference type="ARBA" id="ARBA00022679"/>
    </source>
</evidence>
<evidence type="ECO:0000259" key="17">
    <source>
        <dbReference type="Pfam" id="PF00905"/>
    </source>
</evidence>
<keyword evidence="10" id="KW-0133">Cell shape</keyword>
<gene>
    <name evidence="19" type="ORF">BA70_01535</name>
</gene>
<evidence type="ECO:0000256" key="1">
    <source>
        <dbReference type="ARBA" id="ARBA00004236"/>
    </source>
</evidence>
<dbReference type="Pfam" id="PF00905">
    <property type="entry name" value="Transpeptidase"/>
    <property type="match status" value="1"/>
</dbReference>
<keyword evidence="7" id="KW-0328">Glycosyltransferase</keyword>
<dbReference type="InterPro" id="IPR023346">
    <property type="entry name" value="Lysozyme-like_dom_sf"/>
</dbReference>
<comment type="similarity">
    <text evidence="2">In the C-terminal section; belongs to the transpeptidase family.</text>
</comment>
<keyword evidence="20" id="KW-1185">Reference proteome</keyword>
<comment type="catalytic activity">
    <reaction evidence="16">
        <text>[GlcNAc-(1-&gt;4)-Mur2Ac(oyl-L-Ala-gamma-D-Glu-L-Lys-D-Ala-D-Ala)](n)-di-trans,octa-cis-undecaprenyl diphosphate + beta-D-GlcNAc-(1-&gt;4)-Mur2Ac(oyl-L-Ala-gamma-D-Glu-L-Lys-D-Ala-D-Ala)-di-trans,octa-cis-undecaprenyl diphosphate = [GlcNAc-(1-&gt;4)-Mur2Ac(oyl-L-Ala-gamma-D-Glu-L-Lys-D-Ala-D-Ala)](n+1)-di-trans,octa-cis-undecaprenyl diphosphate + di-trans,octa-cis-undecaprenyl diphosphate + H(+)</text>
        <dbReference type="Rhea" id="RHEA:23708"/>
        <dbReference type="Rhea" id="RHEA-COMP:9602"/>
        <dbReference type="Rhea" id="RHEA-COMP:9603"/>
        <dbReference type="ChEBI" id="CHEBI:15378"/>
        <dbReference type="ChEBI" id="CHEBI:58405"/>
        <dbReference type="ChEBI" id="CHEBI:60033"/>
        <dbReference type="ChEBI" id="CHEBI:78435"/>
        <dbReference type="EC" id="2.4.99.28"/>
    </reaction>
</comment>
<comment type="subcellular location">
    <subcellularLocation>
        <location evidence="1">Cell membrane</location>
    </subcellularLocation>
</comment>
<keyword evidence="4" id="KW-1003">Cell membrane</keyword>
<dbReference type="InterPro" id="IPR001264">
    <property type="entry name" value="Glyco_trans_51"/>
</dbReference>
<keyword evidence="11" id="KW-0573">Peptidoglycan synthesis</keyword>
<comment type="catalytic activity">
    <reaction evidence="15">
        <text>Preferential cleavage: (Ac)2-L-Lys-D-Ala-|-D-Ala. Also transpeptidation of peptidyl-alanyl moieties that are N-acyl substituents of D-alanine.</text>
        <dbReference type="EC" id="3.4.16.4"/>
    </reaction>
</comment>
<dbReference type="GO" id="GO:0030288">
    <property type="term" value="C:outer membrane-bounded periplasmic space"/>
    <property type="evidence" value="ECO:0007669"/>
    <property type="project" value="TreeGrafter"/>
</dbReference>
<evidence type="ECO:0000313" key="20">
    <source>
        <dbReference type="Proteomes" id="UP000028091"/>
    </source>
</evidence>
<evidence type="ECO:0000256" key="12">
    <source>
        <dbReference type="ARBA" id="ARBA00023136"/>
    </source>
</evidence>
<dbReference type="Gene3D" id="1.10.3810.10">
    <property type="entry name" value="Biosynthetic peptidoglycan transglycosylase-like"/>
    <property type="match status" value="1"/>
</dbReference>
<feature type="domain" description="Glycosyl transferase family 51" evidence="18">
    <location>
        <begin position="61"/>
        <end position="235"/>
    </location>
</feature>
<dbReference type="InterPro" id="IPR001460">
    <property type="entry name" value="PCN-bd_Tpept"/>
</dbReference>
<evidence type="ECO:0000256" key="9">
    <source>
        <dbReference type="ARBA" id="ARBA00022801"/>
    </source>
</evidence>
<dbReference type="PANTHER" id="PTHR32282:SF11">
    <property type="entry name" value="PENICILLIN-BINDING PROTEIN 1B"/>
    <property type="match status" value="1"/>
</dbReference>
<name>A0A081LGC4_9BACI</name>
<keyword evidence="8" id="KW-0808">Transferase</keyword>
<dbReference type="Gene3D" id="3.40.710.10">
    <property type="entry name" value="DD-peptidase/beta-lactamase superfamily"/>
    <property type="match status" value="1"/>
</dbReference>
<dbReference type="Pfam" id="PF00912">
    <property type="entry name" value="Transgly"/>
    <property type="match status" value="1"/>
</dbReference>
<evidence type="ECO:0000256" key="4">
    <source>
        <dbReference type="ARBA" id="ARBA00022475"/>
    </source>
</evidence>
<evidence type="ECO:0000256" key="2">
    <source>
        <dbReference type="ARBA" id="ARBA00007090"/>
    </source>
</evidence>
<proteinExistence type="inferred from homology"/>
<evidence type="ECO:0000256" key="15">
    <source>
        <dbReference type="ARBA" id="ARBA00034000"/>
    </source>
</evidence>
<dbReference type="GO" id="GO:0008955">
    <property type="term" value="F:peptidoglycan glycosyltransferase activity"/>
    <property type="evidence" value="ECO:0007669"/>
    <property type="project" value="UniProtKB-EC"/>
</dbReference>
<organism evidence="19 20">
    <name type="scientific">Bacillus zhangzhouensis</name>
    <dbReference type="NCBI Taxonomy" id="1178540"/>
    <lineage>
        <taxon>Bacteria</taxon>
        <taxon>Bacillati</taxon>
        <taxon>Bacillota</taxon>
        <taxon>Bacilli</taxon>
        <taxon>Bacillales</taxon>
        <taxon>Bacillaceae</taxon>
        <taxon>Bacillus</taxon>
    </lineage>
</organism>
<reference evidence="19 20" key="1">
    <citation type="submission" date="2012-09" db="EMBL/GenBank/DDBJ databases">
        <title>Genome Sequence of Bacillus sp. DW5-4.</title>
        <authorList>
            <person name="Lai Q."/>
            <person name="Liu Y."/>
            <person name="Shao Z."/>
        </authorList>
    </citation>
    <scope>NUCLEOTIDE SEQUENCE [LARGE SCALE GENOMIC DNA]</scope>
    <source>
        <strain evidence="19 20">DW5-4</strain>
    </source>
</reference>
<dbReference type="GO" id="GO:0009252">
    <property type="term" value="P:peptidoglycan biosynthetic process"/>
    <property type="evidence" value="ECO:0007669"/>
    <property type="project" value="UniProtKB-KW"/>
</dbReference>
<keyword evidence="9" id="KW-0378">Hydrolase</keyword>
<comment type="caution">
    <text evidence="19">The sequence shown here is derived from an EMBL/GenBank/DDBJ whole genome shotgun (WGS) entry which is preliminary data.</text>
</comment>
<dbReference type="EMBL" id="JOTP01000001">
    <property type="protein sequence ID" value="KEP28300.1"/>
    <property type="molecule type" value="Genomic_DNA"/>
</dbReference>
<dbReference type="GO" id="GO:0005886">
    <property type="term" value="C:plasma membrane"/>
    <property type="evidence" value="ECO:0007669"/>
    <property type="project" value="UniProtKB-SubCell"/>
</dbReference>
<keyword evidence="5" id="KW-0121">Carboxypeptidase</keyword>
<keyword evidence="12" id="KW-0472">Membrane</keyword>
<evidence type="ECO:0000256" key="6">
    <source>
        <dbReference type="ARBA" id="ARBA00022670"/>
    </source>
</evidence>
<keyword evidence="14" id="KW-0961">Cell wall biogenesis/degradation</keyword>
<dbReference type="SUPFAM" id="SSF56601">
    <property type="entry name" value="beta-lactamase/transpeptidase-like"/>
    <property type="match status" value="1"/>
</dbReference>
<accession>A0A081LGC4</accession>
<evidence type="ECO:0000256" key="7">
    <source>
        <dbReference type="ARBA" id="ARBA00022676"/>
    </source>
</evidence>
<evidence type="ECO:0000313" key="19">
    <source>
        <dbReference type="EMBL" id="KEP28300.1"/>
    </source>
</evidence>
<dbReference type="AlphaFoldDB" id="A0A081LGC4"/>
<dbReference type="SUPFAM" id="SSF53955">
    <property type="entry name" value="Lysozyme-like"/>
    <property type="match status" value="1"/>
</dbReference>
<evidence type="ECO:0000256" key="11">
    <source>
        <dbReference type="ARBA" id="ARBA00022984"/>
    </source>
</evidence>
<comment type="similarity">
    <text evidence="3">In the N-terminal section; belongs to the glycosyltransferase 51 family.</text>
</comment>